<dbReference type="PANTHER" id="PTHR33337">
    <property type="entry name" value="GFA DOMAIN-CONTAINING PROTEIN"/>
    <property type="match status" value="1"/>
</dbReference>
<evidence type="ECO:0000313" key="7">
    <source>
        <dbReference type="Proteomes" id="UP001314635"/>
    </source>
</evidence>
<keyword evidence="2" id="KW-0479">Metal-binding</keyword>
<keyword evidence="4" id="KW-0456">Lyase</keyword>
<evidence type="ECO:0000259" key="5">
    <source>
        <dbReference type="PROSITE" id="PS51891"/>
    </source>
</evidence>
<gene>
    <name evidence="6" type="ORF">JQ619_25225</name>
</gene>
<evidence type="ECO:0000256" key="4">
    <source>
        <dbReference type="ARBA" id="ARBA00023239"/>
    </source>
</evidence>
<accession>A0ABS5GCK6</accession>
<dbReference type="PANTHER" id="PTHR33337:SF40">
    <property type="entry name" value="CENP-V_GFA DOMAIN-CONTAINING PROTEIN-RELATED"/>
    <property type="match status" value="1"/>
</dbReference>
<protein>
    <submittedName>
        <fullName evidence="6">GFA family protein</fullName>
    </submittedName>
</protein>
<dbReference type="InterPro" id="IPR011057">
    <property type="entry name" value="Mss4-like_sf"/>
</dbReference>
<dbReference type="Proteomes" id="UP001314635">
    <property type="component" value="Unassembled WGS sequence"/>
</dbReference>
<dbReference type="SUPFAM" id="SSF51316">
    <property type="entry name" value="Mss4-like"/>
    <property type="match status" value="1"/>
</dbReference>
<dbReference type="PROSITE" id="PS51891">
    <property type="entry name" value="CENP_V_GFA"/>
    <property type="match status" value="1"/>
</dbReference>
<dbReference type="EMBL" id="JAFCLK010000026">
    <property type="protein sequence ID" value="MBR1139067.1"/>
    <property type="molecule type" value="Genomic_DNA"/>
</dbReference>
<comment type="similarity">
    <text evidence="1">Belongs to the Gfa family.</text>
</comment>
<dbReference type="Gene3D" id="3.90.1590.10">
    <property type="entry name" value="glutathione-dependent formaldehyde- activating enzyme (gfa)"/>
    <property type="match status" value="1"/>
</dbReference>
<reference evidence="7" key="1">
    <citation type="journal article" date="2021" name="ISME J.">
        <title>Evolutionary origin and ecological implication of a unique nif island in free-living Bradyrhizobium lineages.</title>
        <authorList>
            <person name="Tao J."/>
        </authorList>
    </citation>
    <scope>NUCLEOTIDE SEQUENCE [LARGE SCALE GENOMIC DNA]</scope>
    <source>
        <strain evidence="7">SZCCT0094</strain>
    </source>
</reference>
<organism evidence="6 7">
    <name type="scientific">Bradyrhizobium denitrificans</name>
    <dbReference type="NCBI Taxonomy" id="2734912"/>
    <lineage>
        <taxon>Bacteria</taxon>
        <taxon>Pseudomonadati</taxon>
        <taxon>Pseudomonadota</taxon>
        <taxon>Alphaproteobacteria</taxon>
        <taxon>Hyphomicrobiales</taxon>
        <taxon>Nitrobacteraceae</taxon>
        <taxon>Bradyrhizobium</taxon>
    </lineage>
</organism>
<dbReference type="InterPro" id="IPR006913">
    <property type="entry name" value="CENP-V/GFA"/>
</dbReference>
<dbReference type="Pfam" id="PF04828">
    <property type="entry name" value="GFA"/>
    <property type="match status" value="1"/>
</dbReference>
<evidence type="ECO:0000256" key="1">
    <source>
        <dbReference type="ARBA" id="ARBA00005495"/>
    </source>
</evidence>
<keyword evidence="3" id="KW-0862">Zinc</keyword>
<name>A0ABS5GCK6_9BRAD</name>
<evidence type="ECO:0000256" key="3">
    <source>
        <dbReference type="ARBA" id="ARBA00022833"/>
    </source>
</evidence>
<evidence type="ECO:0000313" key="6">
    <source>
        <dbReference type="EMBL" id="MBR1139067.1"/>
    </source>
</evidence>
<dbReference type="RefSeq" id="WP_172236696.1">
    <property type="nucleotide sequence ID" value="NZ_JAFCLK010000026.1"/>
</dbReference>
<proteinExistence type="inferred from homology"/>
<keyword evidence="7" id="KW-1185">Reference proteome</keyword>
<comment type="caution">
    <text evidence="6">The sequence shown here is derived from an EMBL/GenBank/DDBJ whole genome shotgun (WGS) entry which is preliminary data.</text>
</comment>
<evidence type="ECO:0000256" key="2">
    <source>
        <dbReference type="ARBA" id="ARBA00022723"/>
    </source>
</evidence>
<feature type="domain" description="CENP-V/GFA" evidence="5">
    <location>
        <begin position="5"/>
        <end position="122"/>
    </location>
</feature>
<sequence length="138" mass="14741">MTTTFSGGCLCGSVRYTCSAEPIMAGHCHCEDCRRTSGTGHSSHLAVSADEIAITGETKAYVRPSASGNLVTRAFCPECGAPVFSKNPAMPGLLFLRASSLDDLEVFKPQMHVWAMRAPSWDAPSSELPVFDKMPPGM</sequence>